<evidence type="ECO:0000256" key="3">
    <source>
        <dbReference type="ARBA" id="ARBA00022723"/>
    </source>
</evidence>
<dbReference type="InterPro" id="IPR036427">
    <property type="entry name" value="Bromodomain-like_sf"/>
</dbReference>
<dbReference type="Pfam" id="PF15612">
    <property type="entry name" value="WHIM1"/>
    <property type="match status" value="1"/>
</dbReference>
<dbReference type="GO" id="GO:0005634">
    <property type="term" value="C:nucleus"/>
    <property type="evidence" value="ECO:0007669"/>
    <property type="project" value="UniProtKB-SubCell"/>
</dbReference>
<dbReference type="Gene3D" id="3.30.890.10">
    <property type="entry name" value="Methyl-cpg-binding Protein 2, Chain A"/>
    <property type="match status" value="1"/>
</dbReference>
<evidence type="ECO:0000256" key="8">
    <source>
        <dbReference type="ARBA" id="ARBA00023125"/>
    </source>
</evidence>
<feature type="domain" description="PHD-type" evidence="14">
    <location>
        <begin position="85"/>
        <end position="137"/>
    </location>
</feature>
<evidence type="ECO:0000256" key="2">
    <source>
        <dbReference type="ARBA" id="ARBA00022679"/>
    </source>
</evidence>
<dbReference type="EMBL" id="KZ502442">
    <property type="protein sequence ID" value="PKU78957.1"/>
    <property type="molecule type" value="Genomic_DNA"/>
</dbReference>
<keyword evidence="12" id="KW-0175">Coiled coil</keyword>
<dbReference type="InterPro" id="IPR028942">
    <property type="entry name" value="WHIM1_dom"/>
</dbReference>
<keyword evidence="2" id="KW-0808">Transferase</keyword>
<reference evidence="15 16" key="2">
    <citation type="journal article" date="2017" name="Nature">
        <title>The Apostasia genome and the evolution of orchids.</title>
        <authorList>
            <person name="Zhang G.Q."/>
            <person name="Liu K.W."/>
            <person name="Li Z."/>
            <person name="Lohaus R."/>
            <person name="Hsiao Y.Y."/>
            <person name="Niu S.C."/>
            <person name="Wang J.Y."/>
            <person name="Lin Y.C."/>
            <person name="Xu Q."/>
            <person name="Chen L.J."/>
            <person name="Yoshida K."/>
            <person name="Fujiwara S."/>
            <person name="Wang Z.W."/>
            <person name="Zhang Y.Q."/>
            <person name="Mitsuda N."/>
            <person name="Wang M."/>
            <person name="Liu G.H."/>
            <person name="Pecoraro L."/>
            <person name="Huang H.X."/>
            <person name="Xiao X.J."/>
            <person name="Lin M."/>
            <person name="Wu X.Y."/>
            <person name="Wu W.L."/>
            <person name="Chen Y.Y."/>
            <person name="Chang S.B."/>
            <person name="Sakamoto S."/>
            <person name="Ohme-Takagi M."/>
            <person name="Yagi M."/>
            <person name="Zeng S.J."/>
            <person name="Shen C.Y."/>
            <person name="Yeh C.M."/>
            <person name="Luo Y.B."/>
            <person name="Tsai W.C."/>
            <person name="Van de Peer Y."/>
            <person name="Liu Z.J."/>
        </authorList>
    </citation>
    <scope>NUCLEOTIDE SEQUENCE [LARGE SCALE GENOMIC DNA]</scope>
    <source>
        <tissue evidence="15">The whole plant</tissue>
    </source>
</reference>
<dbReference type="InterPro" id="IPR019786">
    <property type="entry name" value="Zinc_finger_PHD-type_CS"/>
</dbReference>
<protein>
    <submittedName>
        <fullName evidence="15">Methyl-CpG-binding domain-containing protein 9</fullName>
    </submittedName>
</protein>
<keyword evidence="3" id="KW-0479">Metal-binding</keyword>
<dbReference type="Pfam" id="PF01429">
    <property type="entry name" value="MBD"/>
    <property type="match status" value="1"/>
</dbReference>
<dbReference type="Proteomes" id="UP000233837">
    <property type="component" value="Unassembled WGS sequence"/>
</dbReference>
<dbReference type="InterPro" id="IPR013083">
    <property type="entry name" value="Znf_RING/FYVE/PHD"/>
</dbReference>
<dbReference type="InterPro" id="IPR001965">
    <property type="entry name" value="Znf_PHD"/>
</dbReference>
<dbReference type="InterPro" id="IPR003888">
    <property type="entry name" value="FYrich_N"/>
</dbReference>
<evidence type="ECO:0000259" key="14">
    <source>
        <dbReference type="PROSITE" id="PS50016"/>
    </source>
</evidence>
<dbReference type="InterPro" id="IPR019787">
    <property type="entry name" value="Znf_PHD-finger"/>
</dbReference>
<keyword evidence="6" id="KW-0805">Transcription regulation</keyword>
<keyword evidence="10" id="KW-0539">Nucleus</keyword>
<name>A0A2I0WTH4_9ASPA</name>
<dbReference type="InterPro" id="IPR001739">
    <property type="entry name" value="Methyl_CpG_DNA-bd"/>
</dbReference>
<keyword evidence="9" id="KW-0804">Transcription</keyword>
<dbReference type="PANTHER" id="PTHR47162">
    <property type="entry name" value="OS02G0192300 PROTEIN"/>
    <property type="match status" value="1"/>
</dbReference>
<evidence type="ECO:0000256" key="13">
    <source>
        <dbReference type="SAM" id="MobiDB-lite"/>
    </source>
</evidence>
<dbReference type="Pfam" id="PF00628">
    <property type="entry name" value="PHD"/>
    <property type="match status" value="2"/>
</dbReference>
<dbReference type="GO" id="GO:0016740">
    <property type="term" value="F:transferase activity"/>
    <property type="evidence" value="ECO:0007669"/>
    <property type="project" value="UniProtKB-KW"/>
</dbReference>
<keyword evidence="4 11" id="KW-0863">Zinc-finger</keyword>
<evidence type="ECO:0000256" key="10">
    <source>
        <dbReference type="ARBA" id="ARBA00023242"/>
    </source>
</evidence>
<reference evidence="15 16" key="1">
    <citation type="journal article" date="2016" name="Sci. Rep.">
        <title>The Dendrobium catenatum Lindl. genome sequence provides insights into polysaccharide synthase, floral development and adaptive evolution.</title>
        <authorList>
            <person name="Zhang G.Q."/>
            <person name="Xu Q."/>
            <person name="Bian C."/>
            <person name="Tsai W.C."/>
            <person name="Yeh C.M."/>
            <person name="Liu K.W."/>
            <person name="Yoshida K."/>
            <person name="Zhang L.S."/>
            <person name="Chang S.B."/>
            <person name="Chen F."/>
            <person name="Shi Y."/>
            <person name="Su Y.Y."/>
            <person name="Zhang Y.Q."/>
            <person name="Chen L.J."/>
            <person name="Yin Y."/>
            <person name="Lin M."/>
            <person name="Huang H."/>
            <person name="Deng H."/>
            <person name="Wang Z.W."/>
            <person name="Zhu S.L."/>
            <person name="Zhao X."/>
            <person name="Deng C."/>
            <person name="Niu S.C."/>
            <person name="Huang J."/>
            <person name="Wang M."/>
            <person name="Liu G.H."/>
            <person name="Yang H.J."/>
            <person name="Xiao X.J."/>
            <person name="Hsiao Y.Y."/>
            <person name="Wu W.L."/>
            <person name="Chen Y.Y."/>
            <person name="Mitsuda N."/>
            <person name="Ohme-Takagi M."/>
            <person name="Luo Y.B."/>
            <person name="Van de Peer Y."/>
            <person name="Liu Z.J."/>
        </authorList>
    </citation>
    <scope>NUCLEOTIDE SEQUENCE [LARGE SCALE GENOMIC DNA]</scope>
    <source>
        <tissue evidence="15">The whole plant</tissue>
    </source>
</reference>
<dbReference type="SUPFAM" id="SSF57903">
    <property type="entry name" value="FYVE/PHD zinc finger"/>
    <property type="match status" value="2"/>
</dbReference>
<sequence>MMDPAAYSFPAPKRSTPLFIDLNEIPSTPCDTPSPATAPPEPVEPASMEFPVEDAYALVCRIHGRLPAMDRPAAEFPGEAGVGRQLSCGLCGLPEKRGETMVCDGCERGFHVSCARYWPRQQRMEVEDWLCDECSMNEVPKKRWTLGAVKLLDMNASPPSEAEGDGEEQLGRRNVKDYYIPNETVLSGASPQDLNPNIGHPMNTFAIGNSTGMVGKVNNSEAAPPLAADTTNVCEGLLLGSSIRSRYPVNSGTVSSHSQGDIFLCSLRDFVAQKGGCLGDGWHVEFKQSANSSDSYAVYCAPDGRRFESVFDVTRYLGLTFNAQSIEIEKRDAVSGLVQRSLPSRRRKRDFSQISTLETSSKNLKSITSNFDREHSSDAEILHPQFSCVRNVSRVTDNPPEEMCGSISQSSLVALPVQFEDFFISCFGKIDLRMAYHNNCQIWPVGYKSIWHDKITGSVFESEVFDGGDSGPIFRVKRVPCSLFSIPSGATTILHNTAAGTDATVGMDESLLSDAVDRDDDIMMLICDPSPADNNLLSLFSGDDGESPYVCSIQIDTQESIVSTISCDGCHVERRGAISNRNSSLMDNIGEFYVEGRSSTAVWKMVSETVLNACHEVFSRIGCVRFGCKHDSSGFPSKPNNVAAKQVHSNGSLARFSCASGPLNIPQLIKNDTVLESTCKALLEWLDGDRFGLDMGFVQEMLETLPGSHACSRYLFLKDRKDSFIPWTIGGGLLVAAPKNGEKGEEIALDSLQEGSKGSVLPEFDESQACHRRLPYGRPLSNKLPCDLVGDVYQIWEFLCRFHEILGLKEHLDFDELEDELVDPWPCVPNNLSSSEKQSHDSREGISQANGNAVGSFYTHDSCESFDRDNTFTFIPIENSALREVDQVKLAARTYGRCTGLALTKIHTSLLKVLIGELLNKVAVYVDPNADARESKPRRGRKKDVDNSHIKDAKLETPTFNEFTWPELARRYVLAVSLLNGCTDSSESYSREGAKVFRCLQGDGGVLCGSLSGIAAMEADALLLAEAERQISDSAKHDVEVLKVDFKYSEAGGGCEPTVDTACSLPEWAQPLEPVRKLPTNVGTRIRRCIYNSLEKDPPDWAKEILQHSISKEVYKGNASGPTKKAVLSVLAQATAGSVHQKFHKRQKEKCPISVSDAIMKKCRIVLRSAILGDESKVFCNLIGTSLLNPNDNEDEGILGSPAMVSRPLDFRTIDLRLDVGSYGGSHEAFVEDVREVWHNIGLAYRDRPDLSQLVGNLSENFELLYEKEVLYLVKKFADRSFAEQSTETQKELQDILFNTNELPKAPWEEGVCKVCGIDKDDDSVLLCDACDSEYHTYCLNPPLARIPEGNWYCPSCVPGQTKIKDTIASAQPPHCQPRRPLGEETQAFHEALYELVTSLEQKEYWELSIDKRVFLLKFLCDEVLNSLLIREHLEQCTDRSNDLHQKLRSLTAEWRNLKLKEEMLAMRTVKDYTSKSVGVEGTVKEDAISAMLVTHGRLMEQQQNFCNKMHYSSIPAVKVIPIQLESSLEENGQIDANLQMNQLSKNANVKHSNGNMSQTCSPSSTNIIDCGTAADVELPLRKVLVNVSNRKDDQEAEKIIKNIEHSEHMYAVNDSLDKRNIFNVEKNGNLSNAGAVLGKCLLPDNGGTIFSDHTVTMPNSFGVKMPLQNSLTFHQNATLQGNVLNINFSTFDSDNCDLEVNSLKKEISQLQESIASMESQLMMASLRREFLGRDSLDQLYWIIGRPGKRSWLVVDGSMLIAQERRQVKELYLQSKRSQNLGSRGSVLRRKAPSGLFHCYDTSGYDMHASAYGSSSIVIFESDSELEKLIGWLRDSEPKERELKECILPWQRLRFYPEHNCVTRESQLPSNKSSICEDFVAPFSLNTKAASILEKKYGPFSETEGNGIPKRRGKKAKVCHDDRMYRCECLEPVWPSRHHCISCHQTFSTSQELEGHNDGRCTSSIPASDEGKECEDPVKNKGVRWEATRVKEHYDGLDNAESIKNGKLDISLKLVNFQRKKCPYDLDEVSKSFITNDSNKELVKEIGLIGSKGVPSLIPGCAKLFLDPTLVLDKNSLANDSVNEGISNHMEAFNNVMTLNDIEKGPRNVPGVLHNGTADDQDVCFLQNDVPASGYTEVQSTSSHAFGKSENLKGSRSYTIPEPSLRPMFGKIFQVVKRLKMNLLDMDAALPEEAIRTSKACFFRRCAWRMFVKSAESIFELVQATVLFEDMIKADYLKNGWWYWSSLTAAARTATLSSLALRLYALDDSIIYNKDPPESLDPDGQRLISRTGRKRKDLEVGS</sequence>
<dbReference type="GO" id="GO:0000785">
    <property type="term" value="C:chromatin"/>
    <property type="evidence" value="ECO:0007669"/>
    <property type="project" value="UniProtKB-ARBA"/>
</dbReference>
<feature type="domain" description="PHD-type" evidence="14">
    <location>
        <begin position="1310"/>
        <end position="1360"/>
    </location>
</feature>
<dbReference type="GO" id="GO:0140993">
    <property type="term" value="F:histone modifying activity"/>
    <property type="evidence" value="ECO:0007669"/>
    <property type="project" value="UniProtKB-ARBA"/>
</dbReference>
<dbReference type="OrthoDB" id="692644at2759"/>
<evidence type="ECO:0000256" key="5">
    <source>
        <dbReference type="ARBA" id="ARBA00022833"/>
    </source>
</evidence>
<gene>
    <name evidence="15" type="primary">MBD9</name>
    <name evidence="15" type="ORF">MA16_Dca000301</name>
</gene>
<dbReference type="PROSITE" id="PS51542">
    <property type="entry name" value="FYRN"/>
    <property type="match status" value="1"/>
</dbReference>
<feature type="coiled-coil region" evidence="12">
    <location>
        <begin position="1694"/>
        <end position="1728"/>
    </location>
</feature>
<comment type="subcellular location">
    <subcellularLocation>
        <location evidence="1">Nucleus</location>
    </subcellularLocation>
</comment>
<evidence type="ECO:0000313" key="16">
    <source>
        <dbReference type="Proteomes" id="UP000233837"/>
    </source>
</evidence>
<dbReference type="PROSITE" id="PS51543">
    <property type="entry name" value="FYRC"/>
    <property type="match status" value="1"/>
</dbReference>
<dbReference type="GO" id="GO:0003677">
    <property type="term" value="F:DNA binding"/>
    <property type="evidence" value="ECO:0007669"/>
    <property type="project" value="UniProtKB-KW"/>
</dbReference>
<dbReference type="SUPFAM" id="SSF54171">
    <property type="entry name" value="DNA-binding domain"/>
    <property type="match status" value="1"/>
</dbReference>
<dbReference type="GO" id="GO:0008270">
    <property type="term" value="F:zinc ion binding"/>
    <property type="evidence" value="ECO:0007669"/>
    <property type="project" value="UniProtKB-KW"/>
</dbReference>
<dbReference type="Gene3D" id="1.20.920.10">
    <property type="entry name" value="Bromodomain-like"/>
    <property type="match status" value="1"/>
</dbReference>
<evidence type="ECO:0000256" key="12">
    <source>
        <dbReference type="SAM" id="Coils"/>
    </source>
</evidence>
<dbReference type="InterPro" id="IPR016177">
    <property type="entry name" value="DNA-bd_dom_sf"/>
</dbReference>
<feature type="region of interest" description="Disordered" evidence="13">
    <location>
        <begin position="25"/>
        <end position="44"/>
    </location>
</feature>
<evidence type="ECO:0000256" key="6">
    <source>
        <dbReference type="ARBA" id="ARBA00023015"/>
    </source>
</evidence>
<keyword evidence="7" id="KW-0103">Bromodomain</keyword>
<dbReference type="Gene3D" id="3.30.40.10">
    <property type="entry name" value="Zinc/RING finger domain, C3HC4 (zinc finger)"/>
    <property type="match status" value="2"/>
</dbReference>
<keyword evidence="8" id="KW-0238">DNA-binding</keyword>
<proteinExistence type="predicted"/>
<evidence type="ECO:0000256" key="11">
    <source>
        <dbReference type="PROSITE-ProRule" id="PRU00146"/>
    </source>
</evidence>
<dbReference type="PROSITE" id="PS50016">
    <property type="entry name" value="ZF_PHD_2"/>
    <property type="match status" value="2"/>
</dbReference>
<dbReference type="PROSITE" id="PS01359">
    <property type="entry name" value="ZF_PHD_1"/>
    <property type="match status" value="2"/>
</dbReference>
<evidence type="ECO:0000256" key="9">
    <source>
        <dbReference type="ARBA" id="ARBA00023163"/>
    </source>
</evidence>
<dbReference type="InterPro" id="IPR003889">
    <property type="entry name" value="FYrich_C"/>
</dbReference>
<dbReference type="CDD" id="cd15519">
    <property type="entry name" value="PHD1_Lid2p_like"/>
    <property type="match status" value="1"/>
</dbReference>
<dbReference type="STRING" id="906689.A0A2I0WTH4"/>
<evidence type="ECO:0000256" key="7">
    <source>
        <dbReference type="ARBA" id="ARBA00023117"/>
    </source>
</evidence>
<evidence type="ECO:0000313" key="15">
    <source>
        <dbReference type="EMBL" id="PKU78957.1"/>
    </source>
</evidence>
<keyword evidence="16" id="KW-1185">Reference proteome</keyword>
<evidence type="ECO:0000256" key="1">
    <source>
        <dbReference type="ARBA" id="ARBA00004123"/>
    </source>
</evidence>
<feature type="region of interest" description="Disordered" evidence="13">
    <location>
        <begin position="2276"/>
        <end position="2302"/>
    </location>
</feature>
<accession>A0A2I0WTH4</accession>
<evidence type="ECO:0000256" key="4">
    <source>
        <dbReference type="ARBA" id="ARBA00022771"/>
    </source>
</evidence>
<dbReference type="PANTHER" id="PTHR47162:SF10">
    <property type="entry name" value="METHYL-CPG-BINDING DOMAIN-CONTAINING PROTEIN 9 ISOFORM X1"/>
    <property type="match status" value="1"/>
</dbReference>
<dbReference type="SUPFAM" id="SSF47370">
    <property type="entry name" value="Bromodomain"/>
    <property type="match status" value="1"/>
</dbReference>
<keyword evidence="5" id="KW-0862">Zinc</keyword>
<dbReference type="InterPro" id="IPR011011">
    <property type="entry name" value="Znf_FYVE_PHD"/>
</dbReference>
<dbReference type="SMART" id="SM00249">
    <property type="entry name" value="PHD"/>
    <property type="match status" value="2"/>
</dbReference>
<organism evidence="15 16">
    <name type="scientific">Dendrobium catenatum</name>
    <dbReference type="NCBI Taxonomy" id="906689"/>
    <lineage>
        <taxon>Eukaryota</taxon>
        <taxon>Viridiplantae</taxon>
        <taxon>Streptophyta</taxon>
        <taxon>Embryophyta</taxon>
        <taxon>Tracheophyta</taxon>
        <taxon>Spermatophyta</taxon>
        <taxon>Magnoliopsida</taxon>
        <taxon>Liliopsida</taxon>
        <taxon>Asparagales</taxon>
        <taxon>Orchidaceae</taxon>
        <taxon>Epidendroideae</taxon>
        <taxon>Malaxideae</taxon>
        <taxon>Dendrobiinae</taxon>
        <taxon>Dendrobium</taxon>
    </lineage>
</organism>